<dbReference type="Gene3D" id="2.40.30.10">
    <property type="entry name" value="Translation factors"/>
    <property type="match status" value="1"/>
</dbReference>
<dbReference type="PANTHER" id="PTHR43396">
    <property type="entry name" value="FLAVOHEMOPROTEIN"/>
    <property type="match status" value="1"/>
</dbReference>
<dbReference type="InterPro" id="IPR039261">
    <property type="entry name" value="FNR_nucleotide-bd"/>
</dbReference>
<dbReference type="CDD" id="cd06184">
    <property type="entry name" value="flavohem_like_fad_nad_binding"/>
    <property type="match status" value="1"/>
</dbReference>
<proteinExistence type="inferred from homology"/>
<dbReference type="NCBIfam" id="NF009805">
    <property type="entry name" value="PRK13289.1"/>
    <property type="match status" value="1"/>
</dbReference>
<dbReference type="InterPro" id="IPR000971">
    <property type="entry name" value="Globin"/>
</dbReference>
<keyword evidence="4 12" id="KW-0349">Heme</keyword>
<keyword evidence="6" id="KW-0479">Metal-binding</keyword>
<gene>
    <name evidence="15" type="primary">hmpA</name>
    <name evidence="15" type="ORF">QGN17_17325</name>
</gene>
<keyword evidence="8" id="KW-0520">NAD</keyword>
<comment type="similarity">
    <text evidence="12">Belongs to the globin family.</text>
</comment>
<evidence type="ECO:0000256" key="6">
    <source>
        <dbReference type="ARBA" id="ARBA00022723"/>
    </source>
</evidence>
<comment type="caution">
    <text evidence="15">The sequence shown here is derived from an EMBL/GenBank/DDBJ whole genome shotgun (WGS) entry which is preliminary data.</text>
</comment>
<evidence type="ECO:0000256" key="11">
    <source>
        <dbReference type="ARBA" id="ARBA00049433"/>
    </source>
</evidence>
<dbReference type="SUPFAM" id="SSF63380">
    <property type="entry name" value="Riboflavin synthase domain-like"/>
    <property type="match status" value="1"/>
</dbReference>
<dbReference type="EMBL" id="JARYGZ010000003">
    <property type="protein sequence ID" value="MDH7640498.1"/>
    <property type="molecule type" value="Genomic_DNA"/>
</dbReference>
<dbReference type="SUPFAM" id="SSF52343">
    <property type="entry name" value="Ferredoxin reductase-like, C-terminal NADP-linked domain"/>
    <property type="match status" value="1"/>
</dbReference>
<dbReference type="Gene3D" id="3.40.50.80">
    <property type="entry name" value="Nucleotide-binding domain of ferredoxin-NADP reductase (FNR) module"/>
    <property type="match status" value="1"/>
</dbReference>
<dbReference type="PROSITE" id="PS01033">
    <property type="entry name" value="GLOBIN"/>
    <property type="match status" value="1"/>
</dbReference>
<comment type="catalytic activity">
    <reaction evidence="10">
        <text>2 nitric oxide + NADH + 2 O2 = 2 nitrate + NAD(+) + H(+)</text>
        <dbReference type="Rhea" id="RHEA:19469"/>
        <dbReference type="ChEBI" id="CHEBI:15378"/>
        <dbReference type="ChEBI" id="CHEBI:15379"/>
        <dbReference type="ChEBI" id="CHEBI:16480"/>
        <dbReference type="ChEBI" id="CHEBI:17632"/>
        <dbReference type="ChEBI" id="CHEBI:57540"/>
        <dbReference type="ChEBI" id="CHEBI:57945"/>
        <dbReference type="EC" id="1.14.12.17"/>
    </reaction>
</comment>
<feature type="domain" description="Globin" evidence="13">
    <location>
        <begin position="4"/>
        <end position="141"/>
    </location>
</feature>
<keyword evidence="7" id="KW-0408">Iron</keyword>
<keyword evidence="3" id="KW-0216">Detoxification</keyword>
<evidence type="ECO:0000256" key="4">
    <source>
        <dbReference type="ARBA" id="ARBA00022617"/>
    </source>
</evidence>
<dbReference type="PROSITE" id="PS51384">
    <property type="entry name" value="FAD_FR"/>
    <property type="match status" value="1"/>
</dbReference>
<dbReference type="InterPro" id="IPR012292">
    <property type="entry name" value="Globin/Proto"/>
</dbReference>
<evidence type="ECO:0000256" key="5">
    <source>
        <dbReference type="ARBA" id="ARBA00022621"/>
    </source>
</evidence>
<dbReference type="Pfam" id="PF00175">
    <property type="entry name" value="NAD_binding_1"/>
    <property type="match status" value="1"/>
</dbReference>
<evidence type="ECO:0000259" key="14">
    <source>
        <dbReference type="PROSITE" id="PS51384"/>
    </source>
</evidence>
<dbReference type="InterPro" id="IPR009050">
    <property type="entry name" value="Globin-like_sf"/>
</dbReference>
<feature type="domain" description="FAD-binding FR-type" evidence="14">
    <location>
        <begin position="155"/>
        <end position="260"/>
    </location>
</feature>
<evidence type="ECO:0000256" key="10">
    <source>
        <dbReference type="ARBA" id="ARBA00048649"/>
    </source>
</evidence>
<dbReference type="Gene3D" id="1.10.490.10">
    <property type="entry name" value="Globins"/>
    <property type="match status" value="1"/>
</dbReference>
<comment type="catalytic activity">
    <reaction evidence="11">
        <text>2 nitric oxide + NADPH + 2 O2 = 2 nitrate + NADP(+) + H(+)</text>
        <dbReference type="Rhea" id="RHEA:19465"/>
        <dbReference type="ChEBI" id="CHEBI:15378"/>
        <dbReference type="ChEBI" id="CHEBI:15379"/>
        <dbReference type="ChEBI" id="CHEBI:16480"/>
        <dbReference type="ChEBI" id="CHEBI:17632"/>
        <dbReference type="ChEBI" id="CHEBI:57783"/>
        <dbReference type="ChEBI" id="CHEBI:58349"/>
        <dbReference type="EC" id="1.14.12.17"/>
    </reaction>
</comment>
<keyword evidence="16" id="KW-1185">Reference proteome</keyword>
<evidence type="ECO:0000256" key="12">
    <source>
        <dbReference type="RuleBase" id="RU000356"/>
    </source>
</evidence>
<dbReference type="Proteomes" id="UP001160625">
    <property type="component" value="Unassembled WGS sequence"/>
</dbReference>
<dbReference type="SUPFAM" id="SSF46458">
    <property type="entry name" value="Globin-like"/>
    <property type="match status" value="1"/>
</dbReference>
<evidence type="ECO:0000256" key="9">
    <source>
        <dbReference type="ARBA" id="ARBA00025094"/>
    </source>
</evidence>
<reference evidence="15" key="1">
    <citation type="submission" date="2023-04" db="EMBL/GenBank/DDBJ databases">
        <title>Sphingomonas sp. MAHUQ-71 isolated from rice field.</title>
        <authorList>
            <person name="Huq M.A."/>
        </authorList>
    </citation>
    <scope>NUCLEOTIDE SEQUENCE</scope>
    <source>
        <strain evidence="15">MAHUQ-71</strain>
    </source>
</reference>
<dbReference type="InterPro" id="IPR017927">
    <property type="entry name" value="FAD-bd_FR_type"/>
</dbReference>
<dbReference type="PRINTS" id="PR00410">
    <property type="entry name" value="PHEHYDRXLASE"/>
</dbReference>
<evidence type="ECO:0000259" key="13">
    <source>
        <dbReference type="PROSITE" id="PS01033"/>
    </source>
</evidence>
<sequence>MPHPLSAETIARVQASVPALEKHGAAITSAMYTKLFEDPVIAALFNRANQGEGGRQVNALAAAILGYARNISDPGVLAPVIERIAQKHIGYHILSAHYPHVANALLAAIEDVLGAAATPDILAAWGQAFWFLADILKDREAAIRSEIERTDGGWSGWRRFVVAGKIRESSVITSFVLRPVDGGAVLPHKPGQYLTLRFDMPGEPGTKRNYSISCAPNSDVYRISVKREVDGMGGSVHLHDRVEIGDTLETTPPAGDFFLPDQPARPVILLSGGVGLTPMVSMAETIAARLPGVETHFVHGALNGDTHAMREHVRALAAGHGRMRTATFYSQPLDADVDHDGTGFVDLAWLRANTPLMDADVYLCGPTPFLRHFVSGLRAEGVAEDRIHYELFGPADDLLAA</sequence>
<organism evidence="15 16">
    <name type="scientific">Sphingomonas oryzagri</name>
    <dbReference type="NCBI Taxonomy" id="3042314"/>
    <lineage>
        <taxon>Bacteria</taxon>
        <taxon>Pseudomonadati</taxon>
        <taxon>Pseudomonadota</taxon>
        <taxon>Alphaproteobacteria</taxon>
        <taxon>Sphingomonadales</taxon>
        <taxon>Sphingomonadaceae</taxon>
        <taxon>Sphingomonas</taxon>
    </lineage>
</organism>
<comment type="similarity">
    <text evidence="1">In the C-terminal section; belongs to the flavoprotein pyridine nucleotide cytochrome reductase family.</text>
</comment>
<evidence type="ECO:0000256" key="3">
    <source>
        <dbReference type="ARBA" id="ARBA00022575"/>
    </source>
</evidence>
<dbReference type="EC" id="1.14.12.17" evidence="2"/>
<dbReference type="InterPro" id="IPR017938">
    <property type="entry name" value="Riboflavin_synthase-like_b-brl"/>
</dbReference>
<dbReference type="PANTHER" id="PTHR43396:SF3">
    <property type="entry name" value="FLAVOHEMOPROTEIN"/>
    <property type="match status" value="1"/>
</dbReference>
<evidence type="ECO:0000256" key="7">
    <source>
        <dbReference type="ARBA" id="ARBA00023004"/>
    </source>
</evidence>
<dbReference type="GO" id="GO:0008941">
    <property type="term" value="F:nitric oxide dioxygenase NAD(P)H activity"/>
    <property type="evidence" value="ECO:0007669"/>
    <property type="project" value="UniProtKB-EC"/>
</dbReference>
<keyword evidence="12" id="KW-0813">Transport</keyword>
<keyword evidence="5 12" id="KW-0561">Oxygen transport</keyword>
<name>A0ABT6N5W1_9SPHN</name>
<accession>A0ABT6N5W1</accession>
<protein>
    <recommendedName>
        <fullName evidence="2">nitric oxide dioxygenase</fullName>
        <ecNumber evidence="2">1.14.12.17</ecNumber>
    </recommendedName>
</protein>
<keyword evidence="15" id="KW-0560">Oxidoreductase</keyword>
<evidence type="ECO:0000256" key="1">
    <source>
        <dbReference type="ARBA" id="ARBA00006401"/>
    </source>
</evidence>
<evidence type="ECO:0000313" key="16">
    <source>
        <dbReference type="Proteomes" id="UP001160625"/>
    </source>
</evidence>
<evidence type="ECO:0000256" key="8">
    <source>
        <dbReference type="ARBA" id="ARBA00023027"/>
    </source>
</evidence>
<evidence type="ECO:0000256" key="2">
    <source>
        <dbReference type="ARBA" id="ARBA00012229"/>
    </source>
</evidence>
<comment type="function">
    <text evidence="9">Is involved in NO detoxification in an aerobic process, termed nitric oxide dioxygenase (NOD) reaction that utilizes O(2) and NAD(P)H to convert NO to nitrate, which protects the bacterium from various noxious nitrogen compounds. Therefore, plays a central role in the inducible response to nitrosative stress.</text>
</comment>
<dbReference type="RefSeq" id="WP_281045858.1">
    <property type="nucleotide sequence ID" value="NZ_JARYGZ010000003.1"/>
</dbReference>
<dbReference type="Pfam" id="PF00042">
    <property type="entry name" value="Globin"/>
    <property type="match status" value="1"/>
</dbReference>
<evidence type="ECO:0000313" key="15">
    <source>
        <dbReference type="EMBL" id="MDH7640498.1"/>
    </source>
</evidence>
<dbReference type="InterPro" id="IPR001433">
    <property type="entry name" value="OxRdtase_FAD/NAD-bd"/>
</dbReference>